<dbReference type="Proteomes" id="UP000557857">
    <property type="component" value="Unassembled WGS sequence"/>
</dbReference>
<reference evidence="1 2" key="1">
    <citation type="submission" date="2020-04" db="EMBL/GenBank/DDBJ databases">
        <authorList>
            <person name="Abaymova A."/>
            <person name="Teymurazov M."/>
            <person name="Tazyna O."/>
            <person name="Chatushin Y."/>
            <person name="Svetoch E."/>
            <person name="Pereligyn V."/>
            <person name="Pohylenko V."/>
            <person name="Platonov M."/>
            <person name="Kartsev N."/>
            <person name="Skryabin Y."/>
            <person name="Sizova A."/>
            <person name="Solomentsev V."/>
            <person name="Kislichkina A."/>
            <person name="Bogun A."/>
        </authorList>
    </citation>
    <scope>NUCLEOTIDE SEQUENCE [LARGE SCALE GENOMIC DNA]</scope>
    <source>
        <strain evidence="2">SCPM-O-B-8398 (E28)</strain>
    </source>
</reference>
<dbReference type="SUPFAM" id="SSF143011">
    <property type="entry name" value="RelE-like"/>
    <property type="match status" value="1"/>
</dbReference>
<dbReference type="EMBL" id="JABCAG010000004">
    <property type="protein sequence ID" value="NMP57317.1"/>
    <property type="molecule type" value="Genomic_DNA"/>
</dbReference>
<evidence type="ECO:0008006" key="3">
    <source>
        <dbReference type="Google" id="ProtNLM"/>
    </source>
</evidence>
<dbReference type="OrthoDB" id="9801102at2"/>
<proteinExistence type="predicted"/>
<accession>A0A848MP10</accession>
<dbReference type="AlphaFoldDB" id="A0A848MP10"/>
<comment type="caution">
    <text evidence="1">The sequence shown here is derived from an EMBL/GenBank/DDBJ whole genome shotgun (WGS) entry which is preliminary data.</text>
</comment>
<evidence type="ECO:0000313" key="2">
    <source>
        <dbReference type="Proteomes" id="UP000557857"/>
    </source>
</evidence>
<dbReference type="Gene3D" id="3.30.2310.20">
    <property type="entry name" value="RelE-like"/>
    <property type="match status" value="1"/>
</dbReference>
<organism evidence="1 2">
    <name type="scientific">Enterococcus mundtii</name>
    <dbReference type="NCBI Taxonomy" id="53346"/>
    <lineage>
        <taxon>Bacteria</taxon>
        <taxon>Bacillati</taxon>
        <taxon>Bacillota</taxon>
        <taxon>Bacilli</taxon>
        <taxon>Lactobacillales</taxon>
        <taxon>Enterococcaceae</taxon>
        <taxon>Enterococcus</taxon>
    </lineage>
</organism>
<sequence length="47" mass="5614">MRKNPFQSLAPYEKTSRNSYYSIRINIKHRLVYSVDILREIVTILSV</sequence>
<name>A0A848MP10_ENTMU</name>
<protein>
    <recommendedName>
        <fullName evidence="3">Toxin YoeB</fullName>
    </recommendedName>
</protein>
<gene>
    <name evidence="1" type="ORF">HI921_02370</name>
</gene>
<evidence type="ECO:0000313" key="1">
    <source>
        <dbReference type="EMBL" id="NMP57317.1"/>
    </source>
</evidence>
<dbReference type="InterPro" id="IPR035093">
    <property type="entry name" value="RelE/ParE_toxin_dom_sf"/>
</dbReference>